<dbReference type="SMART" id="SM00389">
    <property type="entry name" value="HOX"/>
    <property type="match status" value="1"/>
</dbReference>
<comment type="caution">
    <text evidence="8">The sequence shown here is derived from an EMBL/GenBank/DDBJ whole genome shotgun (WGS) entry which is preliminary data.</text>
</comment>
<accession>A0A0B2VZ42</accession>
<evidence type="ECO:0000256" key="2">
    <source>
        <dbReference type="ARBA" id="ARBA00023125"/>
    </source>
</evidence>
<evidence type="ECO:0000256" key="4">
    <source>
        <dbReference type="ARBA" id="ARBA00023242"/>
    </source>
</evidence>
<dbReference type="InterPro" id="IPR009057">
    <property type="entry name" value="Homeodomain-like_sf"/>
</dbReference>
<feature type="DNA-binding region" description="Homeobox" evidence="5">
    <location>
        <begin position="51"/>
        <end position="110"/>
    </location>
</feature>
<dbReference type="PROSITE" id="PS50071">
    <property type="entry name" value="HOMEOBOX_2"/>
    <property type="match status" value="1"/>
</dbReference>
<dbReference type="EMBL" id="JPKZ01000540">
    <property type="protein sequence ID" value="KHN86617.1"/>
    <property type="molecule type" value="Genomic_DNA"/>
</dbReference>
<dbReference type="PANTHER" id="PTHR24329:SF543">
    <property type="entry name" value="FI01017P-RELATED"/>
    <property type="match status" value="1"/>
</dbReference>
<keyword evidence="9" id="KW-1185">Reference proteome</keyword>
<organism evidence="8 9">
    <name type="scientific">Toxocara canis</name>
    <name type="common">Canine roundworm</name>
    <dbReference type="NCBI Taxonomy" id="6265"/>
    <lineage>
        <taxon>Eukaryota</taxon>
        <taxon>Metazoa</taxon>
        <taxon>Ecdysozoa</taxon>
        <taxon>Nematoda</taxon>
        <taxon>Chromadorea</taxon>
        <taxon>Rhabditida</taxon>
        <taxon>Spirurina</taxon>
        <taxon>Ascaridomorpha</taxon>
        <taxon>Ascaridoidea</taxon>
        <taxon>Toxocaridae</taxon>
        <taxon>Toxocara</taxon>
    </lineage>
</organism>
<evidence type="ECO:0000256" key="5">
    <source>
        <dbReference type="PROSITE-ProRule" id="PRU00108"/>
    </source>
</evidence>
<dbReference type="PANTHER" id="PTHR24329">
    <property type="entry name" value="HOMEOBOX PROTEIN ARISTALESS"/>
    <property type="match status" value="1"/>
</dbReference>
<dbReference type="STRING" id="6265.A0A0B2VZ42"/>
<dbReference type="FunFam" id="1.10.10.60:FF:000551">
    <property type="entry name" value="Predicted protein"/>
    <property type="match status" value="1"/>
</dbReference>
<gene>
    <name evidence="8" type="primary">dmbx1b</name>
    <name evidence="8" type="ORF">Tcan_04487</name>
</gene>
<evidence type="ECO:0000313" key="8">
    <source>
        <dbReference type="EMBL" id="KHN86617.1"/>
    </source>
</evidence>
<dbReference type="InterPro" id="IPR017970">
    <property type="entry name" value="Homeobox_CS"/>
</dbReference>
<dbReference type="InterPro" id="IPR050649">
    <property type="entry name" value="Paired_Homeobox_TFs"/>
</dbReference>
<evidence type="ECO:0000259" key="7">
    <source>
        <dbReference type="PROSITE" id="PS50071"/>
    </source>
</evidence>
<name>A0A0B2VZ42_TOXCA</name>
<keyword evidence="4 5" id="KW-0539">Nucleus</keyword>
<comment type="subcellular location">
    <subcellularLocation>
        <location evidence="1 5 6">Nucleus</location>
    </subcellularLocation>
</comment>
<proteinExistence type="predicted"/>
<dbReference type="Pfam" id="PF00046">
    <property type="entry name" value="Homeodomain"/>
    <property type="match status" value="1"/>
</dbReference>
<dbReference type="GO" id="GO:0000981">
    <property type="term" value="F:DNA-binding transcription factor activity, RNA polymerase II-specific"/>
    <property type="evidence" value="ECO:0007669"/>
    <property type="project" value="InterPro"/>
</dbReference>
<dbReference type="GO" id="GO:0000977">
    <property type="term" value="F:RNA polymerase II transcription regulatory region sequence-specific DNA binding"/>
    <property type="evidence" value="ECO:0007669"/>
    <property type="project" value="TreeGrafter"/>
</dbReference>
<protein>
    <submittedName>
        <fullName evidence="8">Diencephalon/mesencephalon homeobox protein 1-B</fullName>
    </submittedName>
</protein>
<dbReference type="AlphaFoldDB" id="A0A0B2VZ42"/>
<dbReference type="InterPro" id="IPR001356">
    <property type="entry name" value="HD"/>
</dbReference>
<dbReference type="Proteomes" id="UP000031036">
    <property type="component" value="Unassembled WGS sequence"/>
</dbReference>
<sequence>MRAKCCSRLMAYEVCALHFHQQSQMFFTLRGYAGSMKSNQGPSTDSEGRKLRRNRTAFTENQLEELEKCFQNCQYPDVSVRERLAKETQLPEARIQVWFKNRRAKHRKRLRNIPSSEPAPHSSVAPVTTTMITWNPSRTFASFIPFHHHLAPFAQHVPLLEKPVMETYTATPTFLPTINDAV</sequence>
<dbReference type="CDD" id="cd00086">
    <property type="entry name" value="homeodomain"/>
    <property type="match status" value="1"/>
</dbReference>
<dbReference type="PROSITE" id="PS00027">
    <property type="entry name" value="HOMEOBOX_1"/>
    <property type="match status" value="1"/>
</dbReference>
<dbReference type="OrthoDB" id="6159439at2759"/>
<keyword evidence="2 5" id="KW-0238">DNA-binding</keyword>
<keyword evidence="3 5" id="KW-0371">Homeobox</keyword>
<evidence type="ECO:0000313" key="9">
    <source>
        <dbReference type="Proteomes" id="UP000031036"/>
    </source>
</evidence>
<evidence type="ECO:0000256" key="3">
    <source>
        <dbReference type="ARBA" id="ARBA00023155"/>
    </source>
</evidence>
<dbReference type="SUPFAM" id="SSF46689">
    <property type="entry name" value="Homeodomain-like"/>
    <property type="match status" value="1"/>
</dbReference>
<feature type="domain" description="Homeobox" evidence="7">
    <location>
        <begin position="49"/>
        <end position="109"/>
    </location>
</feature>
<evidence type="ECO:0000256" key="1">
    <source>
        <dbReference type="ARBA" id="ARBA00004123"/>
    </source>
</evidence>
<dbReference type="Gene3D" id="1.10.10.60">
    <property type="entry name" value="Homeodomain-like"/>
    <property type="match status" value="1"/>
</dbReference>
<evidence type="ECO:0000256" key="6">
    <source>
        <dbReference type="RuleBase" id="RU000682"/>
    </source>
</evidence>
<dbReference type="GO" id="GO:0005634">
    <property type="term" value="C:nucleus"/>
    <property type="evidence" value="ECO:0007669"/>
    <property type="project" value="UniProtKB-SubCell"/>
</dbReference>
<reference evidence="8 9" key="1">
    <citation type="submission" date="2014-11" db="EMBL/GenBank/DDBJ databases">
        <title>Genetic blueprint of the zoonotic pathogen Toxocara canis.</title>
        <authorList>
            <person name="Zhu X.-Q."/>
            <person name="Korhonen P.K."/>
            <person name="Cai H."/>
            <person name="Young N.D."/>
            <person name="Nejsum P."/>
            <person name="von Samson-Himmelstjerna G."/>
            <person name="Boag P.R."/>
            <person name="Tan P."/>
            <person name="Li Q."/>
            <person name="Min J."/>
            <person name="Yang Y."/>
            <person name="Wang X."/>
            <person name="Fang X."/>
            <person name="Hall R.S."/>
            <person name="Hofmann A."/>
            <person name="Sternberg P.W."/>
            <person name="Jex A.R."/>
            <person name="Gasser R.B."/>
        </authorList>
    </citation>
    <scope>NUCLEOTIDE SEQUENCE [LARGE SCALE GENOMIC DNA]</scope>
    <source>
        <strain evidence="8">PN_DK_2014</strain>
    </source>
</reference>